<dbReference type="InterPro" id="IPR015421">
    <property type="entry name" value="PyrdxlP-dep_Trfase_major"/>
</dbReference>
<dbReference type="EC" id="4.1.1.28" evidence="10"/>
<dbReference type="EMBL" id="AFYH01238961">
    <property type="status" value="NOT_ANNOTATED_CDS"/>
    <property type="molecule type" value="Genomic_DNA"/>
</dbReference>
<dbReference type="InterPro" id="IPR010977">
    <property type="entry name" value="Aromatic_deC"/>
</dbReference>
<reference evidence="16" key="1">
    <citation type="submission" date="2011-08" db="EMBL/GenBank/DDBJ databases">
        <title>The draft genome of Latimeria chalumnae.</title>
        <authorList>
            <person name="Di Palma F."/>
            <person name="Alfoldi J."/>
            <person name="Johnson J."/>
            <person name="Berlin A."/>
            <person name="Gnerre S."/>
            <person name="Jaffe D."/>
            <person name="MacCallum I."/>
            <person name="Young S."/>
            <person name="Walker B.J."/>
            <person name="Lander E."/>
            <person name="Lindblad-Toh K."/>
        </authorList>
    </citation>
    <scope>NUCLEOTIDE SEQUENCE [LARGE SCALE GENOMIC DNA]</scope>
    <source>
        <strain evidence="16">Wild caught</strain>
    </source>
</reference>
<evidence type="ECO:0000313" key="15">
    <source>
        <dbReference type="Ensembl" id="ENSLACP00000005576.1"/>
    </source>
</evidence>
<dbReference type="PANTHER" id="PTHR11999">
    <property type="entry name" value="GROUP II PYRIDOXAL-5-PHOSPHATE DECARBOXYLASE"/>
    <property type="match status" value="1"/>
</dbReference>
<dbReference type="SUPFAM" id="SSF53383">
    <property type="entry name" value="PLP-dependent transferases"/>
    <property type="match status" value="1"/>
</dbReference>
<dbReference type="GeneTree" id="ENSGT00940000156004"/>
<dbReference type="GO" id="GO:0004058">
    <property type="term" value="F:aromatic-L-amino-acid decarboxylase activity"/>
    <property type="evidence" value="ECO:0007669"/>
    <property type="project" value="UniProtKB-EC"/>
</dbReference>
<evidence type="ECO:0000256" key="2">
    <source>
        <dbReference type="ARBA" id="ARBA00009533"/>
    </source>
</evidence>
<gene>
    <name evidence="15" type="primary">LOC102367556</name>
</gene>
<accession>H3A7F5</accession>
<keyword evidence="4" id="KW-0127">Catecholamine biosynthesis</keyword>
<keyword evidence="6 13" id="KW-0663">Pyridoxal phosphate</keyword>
<dbReference type="EMBL" id="AFYH01238955">
    <property type="status" value="NOT_ANNOTATED_CDS"/>
    <property type="molecule type" value="Genomic_DNA"/>
</dbReference>
<comment type="cofactor">
    <cofactor evidence="1 13 14">
        <name>pyridoxal 5'-phosphate</name>
        <dbReference type="ChEBI" id="CHEBI:597326"/>
    </cofactor>
</comment>
<dbReference type="GO" id="GO:0042427">
    <property type="term" value="P:serotonin biosynthetic process"/>
    <property type="evidence" value="ECO:0007669"/>
    <property type="project" value="TreeGrafter"/>
</dbReference>
<evidence type="ECO:0000256" key="7">
    <source>
        <dbReference type="ARBA" id="ARBA00023239"/>
    </source>
</evidence>
<dbReference type="Proteomes" id="UP000008672">
    <property type="component" value="Unassembled WGS sequence"/>
</dbReference>
<dbReference type="GO" id="GO:0005737">
    <property type="term" value="C:cytoplasm"/>
    <property type="evidence" value="ECO:0007669"/>
    <property type="project" value="TreeGrafter"/>
</dbReference>
<evidence type="ECO:0000256" key="5">
    <source>
        <dbReference type="ARBA" id="ARBA00022793"/>
    </source>
</evidence>
<dbReference type="InParanoid" id="H3A7F5"/>
<dbReference type="EMBL" id="AFYH01238956">
    <property type="status" value="NOT_ANNOTATED_CDS"/>
    <property type="molecule type" value="Genomic_DNA"/>
</dbReference>
<dbReference type="Ensembl" id="ENSLACT00000005625.1">
    <property type="protein sequence ID" value="ENSLACP00000005576.1"/>
    <property type="gene ID" value="ENSLACG00000004956.1"/>
</dbReference>
<comment type="subunit">
    <text evidence="3">Homodimer.</text>
</comment>
<evidence type="ECO:0000256" key="4">
    <source>
        <dbReference type="ARBA" id="ARBA00022584"/>
    </source>
</evidence>
<evidence type="ECO:0000256" key="13">
    <source>
        <dbReference type="PIRSR" id="PIRSR602129-50"/>
    </source>
</evidence>
<evidence type="ECO:0000256" key="8">
    <source>
        <dbReference type="ARBA" id="ARBA00037256"/>
    </source>
</evidence>
<evidence type="ECO:0000313" key="16">
    <source>
        <dbReference type="Proteomes" id="UP000008672"/>
    </source>
</evidence>
<dbReference type="EMBL" id="AFYH01238957">
    <property type="status" value="NOT_ANNOTATED_CDS"/>
    <property type="molecule type" value="Genomic_DNA"/>
</dbReference>
<evidence type="ECO:0000256" key="6">
    <source>
        <dbReference type="ARBA" id="ARBA00022898"/>
    </source>
</evidence>
<protein>
    <recommendedName>
        <fullName evidence="11">Aromatic-L-amino-acid decarboxylase</fullName>
        <ecNumber evidence="10">4.1.1.28</ecNumber>
    </recommendedName>
    <alternativeName>
        <fullName evidence="12">DOPA decarboxylase</fullName>
    </alternativeName>
</protein>
<evidence type="ECO:0000256" key="9">
    <source>
        <dbReference type="ARBA" id="ARBA00037889"/>
    </source>
</evidence>
<dbReference type="OMA" id="FICATDI"/>
<evidence type="ECO:0000256" key="3">
    <source>
        <dbReference type="ARBA" id="ARBA00011738"/>
    </source>
</evidence>
<dbReference type="PRINTS" id="PR00800">
    <property type="entry name" value="YHDCRBOXLASE"/>
</dbReference>
<dbReference type="AlphaFoldDB" id="H3A7F5"/>
<dbReference type="GO" id="GO:0030170">
    <property type="term" value="F:pyridoxal phosphate binding"/>
    <property type="evidence" value="ECO:0007669"/>
    <property type="project" value="InterPro"/>
</dbReference>
<dbReference type="GO" id="GO:0042423">
    <property type="term" value="P:catecholamine biosynthetic process"/>
    <property type="evidence" value="ECO:0007669"/>
    <property type="project" value="UniProtKB-KW"/>
</dbReference>
<dbReference type="EMBL" id="AFYH01238962">
    <property type="status" value="NOT_ANNOTATED_CDS"/>
    <property type="molecule type" value="Genomic_DNA"/>
</dbReference>
<comment type="pathway">
    <text evidence="9">Catecholamine biosynthesis; dopamine biosynthesis; dopamine from L-tyrosine: step 2/2.</text>
</comment>
<dbReference type="PANTHER" id="PTHR11999:SF167">
    <property type="entry name" value="AROMATIC-L-AMINO-ACID DECARBOXYLASE"/>
    <property type="match status" value="1"/>
</dbReference>
<dbReference type="InterPro" id="IPR021115">
    <property type="entry name" value="Pyridoxal-P_BS"/>
</dbReference>
<keyword evidence="5" id="KW-0210">Decarboxylase</keyword>
<dbReference type="InterPro" id="IPR015424">
    <property type="entry name" value="PyrdxlP-dep_Trfase"/>
</dbReference>
<organism evidence="15 16">
    <name type="scientific">Latimeria chalumnae</name>
    <name type="common">Coelacanth</name>
    <dbReference type="NCBI Taxonomy" id="7897"/>
    <lineage>
        <taxon>Eukaryota</taxon>
        <taxon>Metazoa</taxon>
        <taxon>Chordata</taxon>
        <taxon>Craniata</taxon>
        <taxon>Vertebrata</taxon>
        <taxon>Euteleostomi</taxon>
        <taxon>Coelacanthiformes</taxon>
        <taxon>Coelacanthidae</taxon>
        <taxon>Latimeria</taxon>
    </lineage>
</organism>
<sequence length="341" mass="37901">MDYTEFRQRGKEMVDYIAKYLENIDQRQVYPDVEPGYLQPLIPDSAPKEPESFDEVIKDIERVIMPGVAHWQSPYFHAYFPAGNSFPSILADMLSGAIACVGFSWASSPACTELEIVMLDWLGKMINLPEQFLACSNRGGGGVIMGTACEATLMSLLAARTKVIRQRQAENPNLKEAEIMGRLVAYTSDQAHCSVERAVLIGGVKVKMIPSDEKLAARGEALRKAVEEDKAAGLIPFYFCATLGTTASCAFDNLLELGPICNAENLWMHIDAAYAGSAFICPEFRYLLDGIEFADSFDFNPHKWLLVNFDCSTMWVKKKGDLISAFQINPVYLQHDHQDSG</sequence>
<dbReference type="GO" id="GO:0006520">
    <property type="term" value="P:amino acid metabolic process"/>
    <property type="evidence" value="ECO:0007669"/>
    <property type="project" value="InterPro"/>
</dbReference>
<dbReference type="InterPro" id="IPR002129">
    <property type="entry name" value="PyrdxlP-dep_de-COase"/>
</dbReference>
<dbReference type="Gene3D" id="3.40.640.10">
    <property type="entry name" value="Type I PLP-dependent aspartate aminotransferase-like (Major domain)"/>
    <property type="match status" value="1"/>
</dbReference>
<dbReference type="EMBL" id="AFYH01238958">
    <property type="status" value="NOT_ANNOTATED_CDS"/>
    <property type="molecule type" value="Genomic_DNA"/>
</dbReference>
<comment type="function">
    <text evidence="8">Catalyzes the decarboxylation of L-3,4-dihydroxyphenylalanine (DOPA) to dopamine and L-5-hydroxytryptophan to serotonin.</text>
</comment>
<reference evidence="15" key="2">
    <citation type="submission" date="2025-08" db="UniProtKB">
        <authorList>
            <consortium name="Ensembl"/>
        </authorList>
    </citation>
    <scope>IDENTIFICATION</scope>
</reference>
<dbReference type="eggNOG" id="KOG0628">
    <property type="taxonomic scope" value="Eukaryota"/>
</dbReference>
<evidence type="ECO:0000256" key="1">
    <source>
        <dbReference type="ARBA" id="ARBA00001933"/>
    </source>
</evidence>
<feature type="modified residue" description="N6-(pyridoxal phosphate)lysine" evidence="13">
    <location>
        <position position="303"/>
    </location>
</feature>
<dbReference type="PROSITE" id="PS00392">
    <property type="entry name" value="DDC_GAD_HDC_YDC"/>
    <property type="match status" value="1"/>
</dbReference>
<comment type="similarity">
    <text evidence="2 14">Belongs to the group II decarboxylase family.</text>
</comment>
<dbReference type="EMBL" id="AFYH01238960">
    <property type="status" value="NOT_ANNOTATED_CDS"/>
    <property type="molecule type" value="Genomic_DNA"/>
</dbReference>
<dbReference type="GO" id="GO:0019752">
    <property type="term" value="P:carboxylic acid metabolic process"/>
    <property type="evidence" value="ECO:0007669"/>
    <property type="project" value="InterPro"/>
</dbReference>
<dbReference type="FunFam" id="3.40.640.10:FF:000025">
    <property type="entry name" value="Histidine decarboxylase"/>
    <property type="match status" value="1"/>
</dbReference>
<dbReference type="Gene3D" id="1.20.1340.10">
    <property type="entry name" value="dopa decarboxylase, N-terminal domain"/>
    <property type="match status" value="1"/>
</dbReference>
<evidence type="ECO:0000256" key="11">
    <source>
        <dbReference type="ARBA" id="ARBA00040968"/>
    </source>
</evidence>
<dbReference type="EMBL" id="AFYH01238963">
    <property type="status" value="NOT_ANNOTATED_CDS"/>
    <property type="molecule type" value="Genomic_DNA"/>
</dbReference>
<evidence type="ECO:0000256" key="12">
    <source>
        <dbReference type="ARBA" id="ARBA00041275"/>
    </source>
</evidence>
<dbReference type="Pfam" id="PF00282">
    <property type="entry name" value="Pyridoxal_deC"/>
    <property type="match status" value="1"/>
</dbReference>
<name>H3A7F5_LATCH</name>
<dbReference type="EMBL" id="AFYH01238959">
    <property type="status" value="NOT_ANNOTATED_CDS"/>
    <property type="molecule type" value="Genomic_DNA"/>
</dbReference>
<keyword evidence="16" id="KW-1185">Reference proteome</keyword>
<dbReference type="STRING" id="7897.ENSLACP00000005576"/>
<reference evidence="15" key="3">
    <citation type="submission" date="2025-09" db="UniProtKB">
        <authorList>
            <consortium name="Ensembl"/>
        </authorList>
    </citation>
    <scope>IDENTIFICATION</scope>
</reference>
<dbReference type="HOGENOM" id="CLU_011856_3_1_1"/>
<proteinExistence type="inferred from homology"/>
<keyword evidence="7 14" id="KW-0456">Lyase</keyword>
<dbReference type="FunFam" id="1.20.1340.10:FF:000001">
    <property type="entry name" value="Histidine decarboxylase"/>
    <property type="match status" value="1"/>
</dbReference>
<evidence type="ECO:0000256" key="14">
    <source>
        <dbReference type="RuleBase" id="RU000382"/>
    </source>
</evidence>
<evidence type="ECO:0000256" key="10">
    <source>
        <dbReference type="ARBA" id="ARBA00038886"/>
    </source>
</evidence>